<evidence type="ECO:0000313" key="2">
    <source>
        <dbReference type="EMBL" id="PLX17653.1"/>
    </source>
</evidence>
<proteinExistence type="predicted"/>
<keyword evidence="1" id="KW-1133">Transmembrane helix</keyword>
<gene>
    <name evidence="2" type="ORF">C0601_06390</name>
</gene>
<evidence type="ECO:0000313" key="3">
    <source>
        <dbReference type="Proteomes" id="UP000234857"/>
    </source>
</evidence>
<feature type="transmembrane region" description="Helical" evidence="1">
    <location>
        <begin position="280"/>
        <end position="302"/>
    </location>
</feature>
<accession>A0A2N5ZGB3</accession>
<name>A0A2N5ZGB3_MUIH1</name>
<sequence>MGDFCIRCGKKNNTNGNVCSACLNATKVPVNKILTIDRETDFMTITSHVFISFFKNLHLWFVLVLFSMMISLFPILGQMINFFLFSYFKKSFGLTSLKNSFQGIKTDFTDLFLASDTVVLYIPLAIIKVVLFLLFFIVPKLLLIPIFAILGSNQDTLIIVYFAFIMMGTISLCIKLFVDMIINFSSYFMFDQKIDAFASISKSKDLIFSKMWEISIYFFKVSLVMIPVYIIVASPFLFVAPKIISFIGELKSGKGDFQEMDSFFNTFFDNFLNELTHSTFFIYLIVAIIFFMIMSSVAKIISNYFWAAGYLKYYEEKDMTKGK</sequence>
<dbReference type="Proteomes" id="UP000234857">
    <property type="component" value="Unassembled WGS sequence"/>
</dbReference>
<organism evidence="2 3">
    <name type="scientific">Muiribacterium halophilum</name>
    <dbReference type="NCBI Taxonomy" id="2053465"/>
    <lineage>
        <taxon>Bacteria</taxon>
        <taxon>Candidatus Muiribacteriota</taxon>
        <taxon>Candidatus Muiribacteriia</taxon>
        <taxon>Candidatus Muiribacteriales</taxon>
        <taxon>Candidatus Muiribacteriaceae</taxon>
        <taxon>Candidatus Muiribacterium</taxon>
    </lineage>
</organism>
<dbReference type="AlphaFoldDB" id="A0A2N5ZGB3"/>
<feature type="transmembrane region" description="Helical" evidence="1">
    <location>
        <begin position="158"/>
        <end position="178"/>
    </location>
</feature>
<protein>
    <submittedName>
        <fullName evidence="2">Uncharacterized protein</fullName>
    </submittedName>
</protein>
<dbReference type="EMBL" id="PKTG01000083">
    <property type="protein sequence ID" value="PLX17653.1"/>
    <property type="molecule type" value="Genomic_DNA"/>
</dbReference>
<reference evidence="2 3" key="1">
    <citation type="submission" date="2017-11" db="EMBL/GenBank/DDBJ databases">
        <title>Genome-resolved metagenomics identifies genetic mobility, metabolic interactions, and unexpected diversity in perchlorate-reducing communities.</title>
        <authorList>
            <person name="Barnum T.P."/>
            <person name="Figueroa I.A."/>
            <person name="Carlstrom C.I."/>
            <person name="Lucas L.N."/>
            <person name="Engelbrektson A.L."/>
            <person name="Coates J.D."/>
        </authorList>
    </citation>
    <scope>NUCLEOTIDE SEQUENCE [LARGE SCALE GENOMIC DNA]</scope>
    <source>
        <strain evidence="2">BM706</strain>
    </source>
</reference>
<feature type="transmembrane region" description="Helical" evidence="1">
    <location>
        <begin position="59"/>
        <end position="88"/>
    </location>
</feature>
<keyword evidence="1" id="KW-0472">Membrane</keyword>
<evidence type="ECO:0000256" key="1">
    <source>
        <dbReference type="SAM" id="Phobius"/>
    </source>
</evidence>
<feature type="transmembrane region" description="Helical" evidence="1">
    <location>
        <begin position="217"/>
        <end position="240"/>
    </location>
</feature>
<comment type="caution">
    <text evidence="2">The sequence shown here is derived from an EMBL/GenBank/DDBJ whole genome shotgun (WGS) entry which is preliminary data.</text>
</comment>
<keyword evidence="1" id="KW-0812">Transmembrane</keyword>